<feature type="signal peptide" evidence="1">
    <location>
        <begin position="1"/>
        <end position="28"/>
    </location>
</feature>
<protein>
    <recommendedName>
        <fullName evidence="4">Phospholipid transport system substrate-binding protein</fullName>
    </recommendedName>
</protein>
<dbReference type="Proteomes" id="UP001156694">
    <property type="component" value="Unassembled WGS sequence"/>
</dbReference>
<dbReference type="InterPro" id="IPR008869">
    <property type="entry name" value="MlaC/ttg2D"/>
</dbReference>
<evidence type="ECO:0000313" key="2">
    <source>
        <dbReference type="EMBL" id="GLQ35685.1"/>
    </source>
</evidence>
<reference evidence="3" key="1">
    <citation type="journal article" date="2019" name="Int. J. Syst. Evol. Microbiol.">
        <title>The Global Catalogue of Microorganisms (GCM) 10K type strain sequencing project: providing services to taxonomists for standard genome sequencing and annotation.</title>
        <authorList>
            <consortium name="The Broad Institute Genomics Platform"/>
            <consortium name="The Broad Institute Genome Sequencing Center for Infectious Disease"/>
            <person name="Wu L."/>
            <person name="Ma J."/>
        </authorList>
    </citation>
    <scope>NUCLEOTIDE SEQUENCE [LARGE SCALE GENOMIC DNA]</scope>
    <source>
        <strain evidence="3">NBRC 110140</strain>
    </source>
</reference>
<name>A0ABQ5VWF5_9RHOB</name>
<organism evidence="2 3">
    <name type="scientific">Amylibacter marinus</name>
    <dbReference type="NCBI Taxonomy" id="1475483"/>
    <lineage>
        <taxon>Bacteria</taxon>
        <taxon>Pseudomonadati</taxon>
        <taxon>Pseudomonadota</taxon>
        <taxon>Alphaproteobacteria</taxon>
        <taxon>Rhodobacterales</taxon>
        <taxon>Paracoccaceae</taxon>
        <taxon>Amylibacter</taxon>
    </lineage>
</organism>
<comment type="caution">
    <text evidence="2">The sequence shown here is derived from an EMBL/GenBank/DDBJ whole genome shotgun (WGS) entry which is preliminary data.</text>
</comment>
<evidence type="ECO:0008006" key="4">
    <source>
        <dbReference type="Google" id="ProtNLM"/>
    </source>
</evidence>
<keyword evidence="3" id="KW-1185">Reference proteome</keyword>
<dbReference type="Gene3D" id="3.10.450.710">
    <property type="entry name" value="Tgt2/MlaC"/>
    <property type="match status" value="1"/>
</dbReference>
<dbReference type="InterPro" id="IPR042245">
    <property type="entry name" value="Tgt2/MlaC_sf"/>
</dbReference>
<proteinExistence type="predicted"/>
<keyword evidence="1" id="KW-0732">Signal</keyword>
<sequence>MTPNNPSRRQILAGISAATLMAAAPAAALTKGEAEQLIDNIVSDIVAIINSNDRGQAMFNRFEKVFATYADVPLIAQKSLGPAWRGASASQRRAYVAAFRGFMARSYGSRFEEFVGASITVTKSRKTSGGFLVDSKIKLKGKSPFKAQWHVIDARGKTLMFNLFLEGVSVLSDTRVQIGSMLDKRGGNIDKLIAHLRTAG</sequence>
<dbReference type="InterPro" id="IPR006311">
    <property type="entry name" value="TAT_signal"/>
</dbReference>
<dbReference type="Pfam" id="PF05494">
    <property type="entry name" value="MlaC"/>
    <property type="match status" value="1"/>
</dbReference>
<dbReference type="PANTHER" id="PTHR36573:SF1">
    <property type="entry name" value="INTERMEMBRANE PHOSPHOLIPID TRANSPORT SYSTEM BINDING PROTEIN MLAC"/>
    <property type="match status" value="1"/>
</dbReference>
<dbReference type="PROSITE" id="PS51318">
    <property type="entry name" value="TAT"/>
    <property type="match status" value="1"/>
</dbReference>
<feature type="chain" id="PRO_5045317280" description="Phospholipid transport system substrate-binding protein" evidence="1">
    <location>
        <begin position="29"/>
        <end position="200"/>
    </location>
</feature>
<dbReference type="PANTHER" id="PTHR36573">
    <property type="entry name" value="INTERMEMBRANE PHOSPHOLIPID TRANSPORT SYSTEM BINDING PROTEIN MLAC"/>
    <property type="match status" value="1"/>
</dbReference>
<evidence type="ECO:0000256" key="1">
    <source>
        <dbReference type="SAM" id="SignalP"/>
    </source>
</evidence>
<dbReference type="RefSeq" id="WP_284378451.1">
    <property type="nucleotide sequence ID" value="NZ_BSNN01000004.1"/>
</dbReference>
<evidence type="ECO:0000313" key="3">
    <source>
        <dbReference type="Proteomes" id="UP001156694"/>
    </source>
</evidence>
<gene>
    <name evidence="2" type="ORF">GCM10007939_19680</name>
</gene>
<accession>A0ABQ5VWF5</accession>
<dbReference type="EMBL" id="BSNN01000004">
    <property type="protein sequence ID" value="GLQ35685.1"/>
    <property type="molecule type" value="Genomic_DNA"/>
</dbReference>